<dbReference type="AlphaFoldDB" id="A0A972J9F3"/>
<dbReference type="GO" id="GO:0055085">
    <property type="term" value="P:transmembrane transport"/>
    <property type="evidence" value="ECO:0007669"/>
    <property type="project" value="InterPro"/>
</dbReference>
<dbReference type="NCBIfam" id="NF037995">
    <property type="entry name" value="TRAP_S1"/>
    <property type="match status" value="1"/>
</dbReference>
<organism evidence="3 4">
    <name type="scientific">Azoarcus taiwanensis</name>
    <dbReference type="NCBI Taxonomy" id="666964"/>
    <lineage>
        <taxon>Bacteria</taxon>
        <taxon>Pseudomonadati</taxon>
        <taxon>Pseudomonadota</taxon>
        <taxon>Betaproteobacteria</taxon>
        <taxon>Rhodocyclales</taxon>
        <taxon>Zoogloeaceae</taxon>
        <taxon>Azoarcus</taxon>
    </lineage>
</organism>
<protein>
    <submittedName>
        <fullName evidence="3">C4-dicarboxylate ABC transporter</fullName>
    </submittedName>
</protein>
<dbReference type="PANTHER" id="PTHR33376:SF15">
    <property type="entry name" value="BLL6794 PROTEIN"/>
    <property type="match status" value="1"/>
</dbReference>
<feature type="chain" id="PRO_5037238874" evidence="2">
    <location>
        <begin position="25"/>
        <end position="227"/>
    </location>
</feature>
<gene>
    <name evidence="3" type="ORF">GPA21_16005</name>
</gene>
<evidence type="ECO:0000256" key="1">
    <source>
        <dbReference type="ARBA" id="ARBA00022729"/>
    </source>
</evidence>
<dbReference type="PANTHER" id="PTHR33376">
    <property type="match status" value="1"/>
</dbReference>
<evidence type="ECO:0000313" key="3">
    <source>
        <dbReference type="EMBL" id="NMG04461.1"/>
    </source>
</evidence>
<dbReference type="RefSeq" id="WP_168989132.1">
    <property type="nucleotide sequence ID" value="NZ_CAWPHM010000025.1"/>
</dbReference>
<evidence type="ECO:0000313" key="4">
    <source>
        <dbReference type="Proteomes" id="UP000599523"/>
    </source>
</evidence>
<comment type="caution">
    <text evidence="3">The sequence shown here is derived from an EMBL/GenBank/DDBJ whole genome shotgun (WGS) entry which is preliminary data.</text>
</comment>
<dbReference type="Proteomes" id="UP000599523">
    <property type="component" value="Unassembled WGS sequence"/>
</dbReference>
<dbReference type="CDD" id="cd13665">
    <property type="entry name" value="PBP2_TRAP_Dctp3_4"/>
    <property type="match status" value="1"/>
</dbReference>
<feature type="non-terminal residue" evidence="3">
    <location>
        <position position="227"/>
    </location>
</feature>
<dbReference type="Pfam" id="PF03480">
    <property type="entry name" value="DctP"/>
    <property type="match status" value="1"/>
</dbReference>
<keyword evidence="1 2" id="KW-0732">Signal</keyword>
<reference evidence="3" key="1">
    <citation type="submission" date="2019-12" db="EMBL/GenBank/DDBJ databases">
        <title>Comparative genomics gives insights into the taxonomy of the Azoarcus-Aromatoleum group and reveals separate origins of nif in the plant-associated Azoarcus and non-plant-associated Aromatoleum sub-groups.</title>
        <authorList>
            <person name="Lafos M."/>
            <person name="Maluk M."/>
            <person name="Batista M."/>
            <person name="Junghare M."/>
            <person name="Carmona M."/>
            <person name="Faoro H."/>
            <person name="Cruz L.M."/>
            <person name="Battistoni F."/>
            <person name="De Souza E."/>
            <person name="Pedrosa F."/>
            <person name="Chen W.-M."/>
            <person name="Poole P.S."/>
            <person name="Dixon R.A."/>
            <person name="James E.K."/>
        </authorList>
    </citation>
    <scope>NUCLEOTIDE SEQUENCE</scope>
    <source>
        <strain evidence="3">NSC3</strain>
    </source>
</reference>
<dbReference type="InterPro" id="IPR038404">
    <property type="entry name" value="TRAP_DctP_sf"/>
</dbReference>
<sequence length="227" mass="24850">MLKKMLIAAGIVAGGMFAMSQAVAQEVTLRLHHFLPPQAPVPANFITPWAEKLQAESNGRIKVEIFPAMQLGGRPPALIDQVTDGVVDVVWTLSGYTPGRFPKAEVFDLPFLAVDAERTSRAAWRFYEKHLQDELSGIKPIALHVHGPGVFHMRAPAIETLEDMRGRTVRGPTRMITQLLTTLGATPVGMPVPQVPESLSRNVIDGTVIPWEVTAPLRVSELVNTHT</sequence>
<keyword evidence="4" id="KW-1185">Reference proteome</keyword>
<evidence type="ECO:0000256" key="2">
    <source>
        <dbReference type="SAM" id="SignalP"/>
    </source>
</evidence>
<name>A0A972J9F3_9RHOO</name>
<proteinExistence type="predicted"/>
<dbReference type="EMBL" id="WTVM01000122">
    <property type="protein sequence ID" value="NMG04461.1"/>
    <property type="molecule type" value="Genomic_DNA"/>
</dbReference>
<feature type="signal peptide" evidence="2">
    <location>
        <begin position="1"/>
        <end position="24"/>
    </location>
</feature>
<accession>A0A972J9F3</accession>
<dbReference type="Gene3D" id="3.40.190.170">
    <property type="entry name" value="Bacterial extracellular solute-binding protein, family 7"/>
    <property type="match status" value="1"/>
</dbReference>
<dbReference type="InterPro" id="IPR018389">
    <property type="entry name" value="DctP_fam"/>
</dbReference>